<dbReference type="InterPro" id="IPR035466">
    <property type="entry name" value="GlmS/AgaS_SIS"/>
</dbReference>
<dbReference type="CDD" id="cd05009">
    <property type="entry name" value="SIS_GlmS_GlmD_2"/>
    <property type="match status" value="1"/>
</dbReference>
<dbReference type="SUPFAM" id="SSF53697">
    <property type="entry name" value="SIS domain"/>
    <property type="match status" value="1"/>
</dbReference>
<gene>
    <name evidence="3" type="ORF">CK498_04945</name>
</gene>
<reference evidence="3 4" key="1">
    <citation type="submission" date="2017-08" db="EMBL/GenBank/DDBJ databases">
        <title>Halomonas alkalisoli sp. nov., isolated from saline alkaline soil.</title>
        <authorList>
            <person name="Wang D."/>
            <person name="Zhang G."/>
        </authorList>
    </citation>
    <scope>NUCLEOTIDE SEQUENCE [LARGE SCALE GENOMIC DNA]</scope>
    <source>
        <strain evidence="3 4">WRN001</strain>
    </source>
</reference>
<keyword evidence="1" id="KW-0677">Repeat</keyword>
<feature type="domain" description="SIS" evidence="2">
    <location>
        <begin position="29"/>
        <end position="180"/>
    </location>
</feature>
<dbReference type="InterPro" id="IPR035490">
    <property type="entry name" value="GlmS/FrlB_SIS"/>
</dbReference>
<feature type="domain" description="SIS" evidence="2">
    <location>
        <begin position="193"/>
        <end position="329"/>
    </location>
</feature>
<dbReference type="EMBL" id="NSKB01000002">
    <property type="protein sequence ID" value="PAU78079.1"/>
    <property type="molecule type" value="Genomic_DNA"/>
</dbReference>
<dbReference type="CDD" id="cd05008">
    <property type="entry name" value="SIS_GlmS_GlmD_1"/>
    <property type="match status" value="1"/>
</dbReference>
<dbReference type="RefSeq" id="WP_095619756.1">
    <property type="nucleotide sequence ID" value="NZ_NSKB01000002.1"/>
</dbReference>
<protein>
    <submittedName>
        <fullName evidence="3">Iron dicitrate transport regulator FecR</fullName>
    </submittedName>
</protein>
<keyword evidence="4" id="KW-1185">Reference proteome</keyword>
<accession>A0A2A2F0C2</accession>
<dbReference type="PANTHER" id="PTHR10937">
    <property type="entry name" value="GLUCOSAMINE--FRUCTOSE-6-PHOSPHATE AMINOTRANSFERASE, ISOMERIZING"/>
    <property type="match status" value="1"/>
</dbReference>
<dbReference type="PANTHER" id="PTHR10937:SF8">
    <property type="entry name" value="AMINOTRANSFERASE-RELATED"/>
    <property type="match status" value="1"/>
</dbReference>
<proteinExistence type="predicted"/>
<dbReference type="AlphaFoldDB" id="A0A2A2F0C2"/>
<dbReference type="Gene3D" id="3.40.50.10490">
    <property type="entry name" value="Glucose-6-phosphate isomerase like protein, domain 1"/>
    <property type="match status" value="2"/>
</dbReference>
<evidence type="ECO:0000256" key="1">
    <source>
        <dbReference type="ARBA" id="ARBA00022737"/>
    </source>
</evidence>
<dbReference type="OrthoDB" id="9761808at2"/>
<dbReference type="PROSITE" id="PS51464">
    <property type="entry name" value="SIS"/>
    <property type="match status" value="2"/>
</dbReference>
<name>A0A2A2F0C2_9GAMM</name>
<dbReference type="GO" id="GO:1901135">
    <property type="term" value="P:carbohydrate derivative metabolic process"/>
    <property type="evidence" value="ECO:0007669"/>
    <property type="project" value="InterPro"/>
</dbReference>
<dbReference type="Proteomes" id="UP000217771">
    <property type="component" value="Unassembled WGS sequence"/>
</dbReference>
<dbReference type="InterPro" id="IPR001347">
    <property type="entry name" value="SIS_dom"/>
</dbReference>
<sequence>MSLMLEEARNAPERIRGQLQRNQALLADLGERLRLAEPTAVVTVARGSSDHAAGYFAYQCMKRRGIPVASLPPSLTTLAKAPWRLTGQLALAVSQSGQSPDLVATQHALAAAGARTLALVNTPQSPLGAASDTEIPLYAGEEKSVAATKSYLATLSAMAQLIGHWQEDRGLLYALDGLPERLTRALAMNWSTAIEALTGADKLMVIGRGAGLAVAQEAALKFKETCAIQAEPFSGAEVRHGPMALIGPGYPVLVFAPPGPEQAGLLELAEWLEGVGARVLLAADEGVTQRQLTLVDAGHEALQPLSVIQSFYVMVAGLAAARGSDPDRPRHLNKVTCTL</sequence>
<dbReference type="InterPro" id="IPR046348">
    <property type="entry name" value="SIS_dom_sf"/>
</dbReference>
<dbReference type="Pfam" id="PF01380">
    <property type="entry name" value="SIS"/>
    <property type="match status" value="2"/>
</dbReference>
<evidence type="ECO:0000259" key="2">
    <source>
        <dbReference type="PROSITE" id="PS51464"/>
    </source>
</evidence>
<evidence type="ECO:0000313" key="4">
    <source>
        <dbReference type="Proteomes" id="UP000217771"/>
    </source>
</evidence>
<organism evidence="3 4">
    <name type="scientific">Halomonas salipaludis</name>
    <dbReference type="NCBI Taxonomy" id="2032625"/>
    <lineage>
        <taxon>Bacteria</taxon>
        <taxon>Pseudomonadati</taxon>
        <taxon>Pseudomonadota</taxon>
        <taxon>Gammaproteobacteria</taxon>
        <taxon>Oceanospirillales</taxon>
        <taxon>Halomonadaceae</taxon>
        <taxon>Halomonas</taxon>
    </lineage>
</organism>
<evidence type="ECO:0000313" key="3">
    <source>
        <dbReference type="EMBL" id="PAU78079.1"/>
    </source>
</evidence>
<dbReference type="GO" id="GO:0097367">
    <property type="term" value="F:carbohydrate derivative binding"/>
    <property type="evidence" value="ECO:0007669"/>
    <property type="project" value="InterPro"/>
</dbReference>
<comment type="caution">
    <text evidence="3">The sequence shown here is derived from an EMBL/GenBank/DDBJ whole genome shotgun (WGS) entry which is preliminary data.</text>
</comment>